<dbReference type="PROSITE" id="PS51257">
    <property type="entry name" value="PROKAR_LIPOPROTEIN"/>
    <property type="match status" value="1"/>
</dbReference>
<dbReference type="AlphaFoldDB" id="A0A5M8NYM0"/>
<comment type="caution">
    <text evidence="2">The sequence shown here is derived from an EMBL/GenBank/DDBJ whole genome shotgun (WGS) entry which is preliminary data.</text>
</comment>
<protein>
    <recommendedName>
        <fullName evidence="4">Lipoprotein</fullName>
    </recommendedName>
</protein>
<name>A0A5M8NYM0_9BACT</name>
<gene>
    <name evidence="2" type="ORF">EZS26_002847</name>
</gene>
<sequence>MRKIVCFGVMCTLFLSSCVKNSSEYKKLLSEKDSLAIANMQTAVNLDSVLAILNDVEENFNSIKEKENYLSAQSATVGELTPSTRDRLKSDMLFIMEKLDKNRSKIADLEARLKKSSINSAQLSKTLANLRSELTEKTSAIIALQEELSKRDQKIAEMGVSLNILSNDVQLLIDQSHEQRVIITQQQAEIDAVYYCFGTNKELKDHKIVLRGDVNASLDVNYFIKIDNSVKVIPLFAKKGSLISKHPEGSYKFETDADNQVELWILDSKSFWSLTKYLVIEVKI</sequence>
<dbReference type="Proteomes" id="UP000324575">
    <property type="component" value="Unassembled WGS sequence"/>
</dbReference>
<dbReference type="EMBL" id="SNRX01000034">
    <property type="protein sequence ID" value="KAA6300995.1"/>
    <property type="molecule type" value="Genomic_DNA"/>
</dbReference>
<evidence type="ECO:0000313" key="2">
    <source>
        <dbReference type="EMBL" id="KAA6300995.1"/>
    </source>
</evidence>
<evidence type="ECO:0008006" key="4">
    <source>
        <dbReference type="Google" id="ProtNLM"/>
    </source>
</evidence>
<proteinExistence type="predicted"/>
<accession>A0A5M8NYM0</accession>
<evidence type="ECO:0000256" key="1">
    <source>
        <dbReference type="SAM" id="Coils"/>
    </source>
</evidence>
<organism evidence="2 3">
    <name type="scientific">Candidatus Ordinivivax streblomastigis</name>
    <dbReference type="NCBI Taxonomy" id="2540710"/>
    <lineage>
        <taxon>Bacteria</taxon>
        <taxon>Pseudomonadati</taxon>
        <taxon>Bacteroidota</taxon>
        <taxon>Bacteroidia</taxon>
        <taxon>Bacteroidales</taxon>
        <taxon>Candidatus Ordinivivax</taxon>
    </lineage>
</organism>
<reference evidence="2 3" key="1">
    <citation type="submission" date="2019-03" db="EMBL/GenBank/DDBJ databases">
        <title>Single cell metagenomics reveals metabolic interactions within the superorganism composed of flagellate Streblomastix strix and complex community of Bacteroidetes bacteria on its surface.</title>
        <authorList>
            <person name="Treitli S.C."/>
            <person name="Kolisko M."/>
            <person name="Husnik F."/>
            <person name="Keeling P."/>
            <person name="Hampl V."/>
        </authorList>
    </citation>
    <scope>NUCLEOTIDE SEQUENCE [LARGE SCALE GENOMIC DNA]</scope>
    <source>
        <strain evidence="2">St1</strain>
    </source>
</reference>
<feature type="coiled-coil region" evidence="1">
    <location>
        <begin position="99"/>
        <end position="147"/>
    </location>
</feature>
<keyword evidence="1" id="KW-0175">Coiled coil</keyword>
<evidence type="ECO:0000313" key="3">
    <source>
        <dbReference type="Proteomes" id="UP000324575"/>
    </source>
</evidence>